<evidence type="ECO:0000259" key="1">
    <source>
        <dbReference type="PROSITE" id="PS50846"/>
    </source>
</evidence>
<protein>
    <submittedName>
        <fullName evidence="2">Heavy-metal-associated domain-containing protein</fullName>
    </submittedName>
</protein>
<evidence type="ECO:0000313" key="2">
    <source>
        <dbReference type="EMBL" id="MDQ2095899.1"/>
    </source>
</evidence>
<dbReference type="Gene3D" id="3.30.70.100">
    <property type="match status" value="1"/>
</dbReference>
<dbReference type="EMBL" id="JANFFA010000006">
    <property type="protein sequence ID" value="MDQ2095899.1"/>
    <property type="molecule type" value="Genomic_DNA"/>
</dbReference>
<evidence type="ECO:0000313" key="3">
    <source>
        <dbReference type="Proteomes" id="UP001227162"/>
    </source>
</evidence>
<feature type="domain" description="HMA" evidence="1">
    <location>
        <begin position="1"/>
        <end position="63"/>
    </location>
</feature>
<reference evidence="2" key="1">
    <citation type="submission" date="2022-07" db="EMBL/GenBank/DDBJ databases">
        <authorList>
            <person name="Otstavnykh N."/>
            <person name="Isaeva M."/>
            <person name="Bystritskaya E."/>
        </authorList>
    </citation>
    <scope>NUCLEOTIDE SEQUENCE</scope>
    <source>
        <strain evidence="2">10Alg 79</strain>
    </source>
</reference>
<dbReference type="RefSeq" id="WP_317627515.1">
    <property type="nucleotide sequence ID" value="NZ_JANFFA010000006.1"/>
</dbReference>
<dbReference type="InterPro" id="IPR036163">
    <property type="entry name" value="HMA_dom_sf"/>
</dbReference>
<accession>A0AAJ1X754</accession>
<organism evidence="2 3">
    <name type="scientific">Rhodalgimonas zhirmunskyi</name>
    <dbReference type="NCBI Taxonomy" id="2964767"/>
    <lineage>
        <taxon>Bacteria</taxon>
        <taxon>Pseudomonadati</taxon>
        <taxon>Pseudomonadota</taxon>
        <taxon>Alphaproteobacteria</taxon>
        <taxon>Rhodobacterales</taxon>
        <taxon>Roseobacteraceae</taxon>
        <taxon>Rhodalgimonas</taxon>
    </lineage>
</organism>
<comment type="caution">
    <text evidence="2">The sequence shown here is derived from an EMBL/GenBank/DDBJ whole genome shotgun (WGS) entry which is preliminary data.</text>
</comment>
<dbReference type="AlphaFoldDB" id="A0AAJ1X754"/>
<sequence>MTVFNVTGMTCGHCTKAVEEAILGADEGADVTCDLAAGTVEVESDLEDAALIEVIGKAGYVASPA</sequence>
<dbReference type="CDD" id="cd00371">
    <property type="entry name" value="HMA"/>
    <property type="match status" value="1"/>
</dbReference>
<dbReference type="GO" id="GO:0046872">
    <property type="term" value="F:metal ion binding"/>
    <property type="evidence" value="ECO:0007669"/>
    <property type="project" value="InterPro"/>
</dbReference>
<keyword evidence="3" id="KW-1185">Reference proteome</keyword>
<dbReference type="PROSITE" id="PS50846">
    <property type="entry name" value="HMA_2"/>
    <property type="match status" value="1"/>
</dbReference>
<dbReference type="Pfam" id="PF00403">
    <property type="entry name" value="HMA"/>
    <property type="match status" value="1"/>
</dbReference>
<dbReference type="Proteomes" id="UP001227162">
    <property type="component" value="Unassembled WGS sequence"/>
</dbReference>
<name>A0AAJ1X754_9RHOB</name>
<dbReference type="InterPro" id="IPR006121">
    <property type="entry name" value="HMA_dom"/>
</dbReference>
<proteinExistence type="predicted"/>
<dbReference type="SUPFAM" id="SSF55008">
    <property type="entry name" value="HMA, heavy metal-associated domain"/>
    <property type="match status" value="1"/>
</dbReference>
<reference evidence="2" key="2">
    <citation type="submission" date="2023-04" db="EMBL/GenBank/DDBJ databases">
        <title>'Rhodoalgimonas zhirmunskyi' gen. nov., isolated from a red alga.</title>
        <authorList>
            <person name="Nedashkovskaya O.I."/>
            <person name="Otstavnykh N.Y."/>
            <person name="Bystritskaya E.P."/>
            <person name="Balabanova L.A."/>
            <person name="Isaeva M.P."/>
        </authorList>
    </citation>
    <scope>NUCLEOTIDE SEQUENCE</scope>
    <source>
        <strain evidence="2">10Alg 79</strain>
    </source>
</reference>
<gene>
    <name evidence="2" type="ORF">NOI20_17395</name>
</gene>